<dbReference type="PROSITE" id="PS01358">
    <property type="entry name" value="ZF_RANBP2_1"/>
    <property type="match status" value="1"/>
</dbReference>
<gene>
    <name evidence="7" type="ORF">CVT26_010047</name>
</gene>
<feature type="region of interest" description="Disordered" evidence="5">
    <location>
        <begin position="715"/>
        <end position="758"/>
    </location>
</feature>
<feature type="compositionally biased region" description="Polar residues" evidence="5">
    <location>
        <begin position="715"/>
        <end position="727"/>
    </location>
</feature>
<dbReference type="PROSITE" id="PS50199">
    <property type="entry name" value="ZF_RANBP2_2"/>
    <property type="match status" value="1"/>
</dbReference>
<dbReference type="Proteomes" id="UP000284706">
    <property type="component" value="Unassembled WGS sequence"/>
</dbReference>
<dbReference type="Gene3D" id="4.10.1060.10">
    <property type="entry name" value="Zinc finger, RanBP2-type"/>
    <property type="match status" value="2"/>
</dbReference>
<evidence type="ECO:0000313" key="8">
    <source>
        <dbReference type="Proteomes" id="UP000284706"/>
    </source>
</evidence>
<dbReference type="GO" id="GO:0008270">
    <property type="term" value="F:zinc ion binding"/>
    <property type="evidence" value="ECO:0007669"/>
    <property type="project" value="UniProtKB-KW"/>
</dbReference>
<dbReference type="SUPFAM" id="SSF90209">
    <property type="entry name" value="Ran binding protein zinc finger-like"/>
    <property type="match status" value="1"/>
</dbReference>
<feature type="compositionally biased region" description="Polar residues" evidence="5">
    <location>
        <begin position="612"/>
        <end position="625"/>
    </location>
</feature>
<keyword evidence="1" id="KW-0479">Metal-binding</keyword>
<sequence>MPQISQLSVPPPPLQVHFQPPAMNAAIDLAKLSTPDLAFDYEGVLSRLQKLALPADLDPKNVIDTFAPRTQLALDASPTSSMTSSCSSMSAASKASHEAAFFATRSRVVRLFNLPSQAESVLSAMFLPHNPSEHGRVPVPATMWELRDDFLAGRRDSVWAVFRTHDEAAAALTLTGRPMSIAPALECDLEPFHKLHRVLLRNSASSSPAPTSSRHTGNNNTLELSLLPAVLSSSSSFSDLRSPCAPSMPPDVSALSAPGEYTLSSNPPNPKTSFRLGDWICSSPNCAAHNFGRNLACIGCGCPRSNSGNGSGSHQHQPSSNSSNARPHPSPRFNTASNTNITYYSTGPSPSQNLQAQQQHLQAQQQHHHHHHPQQQQQQMHSHHHQQHLNAHQHGSPGYPQPQPPSPFGSSPASLPHVTHPPKTTHPLLTPSGRAFAIGGKVQNISSDPLNPCIMYWPDNEPFPEQGQIRPSNLAGVAPPILNTGNRGPITHQPGDWICQKCNYLNWRRRKGNGDSISAAVQAERIALLTSVLSQTQLNGGSLNIPSTVSQAPRSHSLTPPQARRPFIDLSQPQPMTRQVHRSQSHLALGQQYAAHSPRSPAAPQYPAPSPIYQTSGNRQPSPLYSTGPDVHRSRANTNIGVSSQADRLSATLHHARSANSLNVHVHSQANPNMSAISHSPKFNNDDFNLPSVSVHAPAPLLPSFLQDIVQSPALSPTSTNTSSADLSSIEEYEDQTTSPRTMFPRARGDSGSSDMKSPIANIWRLDGEESKSLSAFPLPNTRELVGGRKNSLEKGRM</sequence>
<feature type="domain" description="RanBP2-type" evidence="6">
    <location>
        <begin position="275"/>
        <end position="306"/>
    </location>
</feature>
<evidence type="ECO:0000256" key="2">
    <source>
        <dbReference type="ARBA" id="ARBA00022771"/>
    </source>
</evidence>
<keyword evidence="2 4" id="KW-0863">Zinc-finger</keyword>
<feature type="region of interest" description="Disordered" evidence="5">
    <location>
        <begin position="580"/>
        <end position="636"/>
    </location>
</feature>
<feature type="compositionally biased region" description="Low complexity" evidence="5">
    <location>
        <begin position="348"/>
        <end position="365"/>
    </location>
</feature>
<evidence type="ECO:0000259" key="6">
    <source>
        <dbReference type="PROSITE" id="PS50199"/>
    </source>
</evidence>
<name>A0A409VWJ4_9AGAR</name>
<dbReference type="OrthoDB" id="448399at2759"/>
<evidence type="ECO:0000256" key="5">
    <source>
        <dbReference type="SAM" id="MobiDB-lite"/>
    </source>
</evidence>
<dbReference type="EMBL" id="NHYE01005534">
    <property type="protein sequence ID" value="PPQ70619.1"/>
    <property type="molecule type" value="Genomic_DNA"/>
</dbReference>
<feature type="compositionally biased region" description="Low complexity" evidence="5">
    <location>
        <begin position="388"/>
        <end position="398"/>
    </location>
</feature>
<feature type="region of interest" description="Disordered" evidence="5">
    <location>
        <begin position="306"/>
        <end position="432"/>
    </location>
</feature>
<dbReference type="SMART" id="SM00547">
    <property type="entry name" value="ZnF_RBZ"/>
    <property type="match status" value="2"/>
</dbReference>
<protein>
    <recommendedName>
        <fullName evidence="6">RanBP2-type domain-containing protein</fullName>
    </recommendedName>
</protein>
<dbReference type="InterPro" id="IPR036443">
    <property type="entry name" value="Znf_RanBP2_sf"/>
</dbReference>
<dbReference type="InterPro" id="IPR001876">
    <property type="entry name" value="Znf_RanBP2"/>
</dbReference>
<feature type="region of interest" description="Disordered" evidence="5">
    <location>
        <begin position="242"/>
        <end position="269"/>
    </location>
</feature>
<keyword evidence="8" id="KW-1185">Reference proteome</keyword>
<accession>A0A409VWJ4</accession>
<organism evidence="7 8">
    <name type="scientific">Gymnopilus dilepis</name>
    <dbReference type="NCBI Taxonomy" id="231916"/>
    <lineage>
        <taxon>Eukaryota</taxon>
        <taxon>Fungi</taxon>
        <taxon>Dikarya</taxon>
        <taxon>Basidiomycota</taxon>
        <taxon>Agaricomycotina</taxon>
        <taxon>Agaricomycetes</taxon>
        <taxon>Agaricomycetidae</taxon>
        <taxon>Agaricales</taxon>
        <taxon>Agaricineae</taxon>
        <taxon>Hymenogastraceae</taxon>
        <taxon>Gymnopilus</taxon>
    </lineage>
</organism>
<reference evidence="7 8" key="1">
    <citation type="journal article" date="2018" name="Evol. Lett.">
        <title>Horizontal gene cluster transfer increased hallucinogenic mushroom diversity.</title>
        <authorList>
            <person name="Reynolds H.T."/>
            <person name="Vijayakumar V."/>
            <person name="Gluck-Thaler E."/>
            <person name="Korotkin H.B."/>
            <person name="Matheny P.B."/>
            <person name="Slot J.C."/>
        </authorList>
    </citation>
    <scope>NUCLEOTIDE SEQUENCE [LARGE SCALE GENOMIC DNA]</scope>
    <source>
        <strain evidence="7 8">SRW20</strain>
    </source>
</reference>
<feature type="compositionally biased region" description="Low complexity" evidence="5">
    <location>
        <begin position="408"/>
        <end position="431"/>
    </location>
</feature>
<evidence type="ECO:0000256" key="3">
    <source>
        <dbReference type="ARBA" id="ARBA00022833"/>
    </source>
</evidence>
<evidence type="ECO:0000256" key="1">
    <source>
        <dbReference type="ARBA" id="ARBA00022723"/>
    </source>
</evidence>
<feature type="region of interest" description="Disordered" evidence="5">
    <location>
        <begin position="546"/>
        <end position="567"/>
    </location>
</feature>
<dbReference type="STRING" id="231916.A0A409VWJ4"/>
<dbReference type="AlphaFoldDB" id="A0A409VWJ4"/>
<feature type="region of interest" description="Disordered" evidence="5">
    <location>
        <begin position="779"/>
        <end position="798"/>
    </location>
</feature>
<comment type="caution">
    <text evidence="7">The sequence shown here is derived from an EMBL/GenBank/DDBJ whole genome shotgun (WGS) entry which is preliminary data.</text>
</comment>
<feature type="compositionally biased region" description="Polar residues" evidence="5">
    <location>
        <begin position="546"/>
        <end position="560"/>
    </location>
</feature>
<keyword evidence="3" id="KW-0862">Zinc</keyword>
<evidence type="ECO:0000313" key="7">
    <source>
        <dbReference type="EMBL" id="PPQ70619.1"/>
    </source>
</evidence>
<proteinExistence type="predicted"/>
<feature type="compositionally biased region" description="Polar residues" evidence="5">
    <location>
        <begin position="332"/>
        <end position="347"/>
    </location>
</feature>
<dbReference type="InParanoid" id="A0A409VWJ4"/>
<feature type="compositionally biased region" description="Low complexity" evidence="5">
    <location>
        <begin position="306"/>
        <end position="324"/>
    </location>
</feature>
<evidence type="ECO:0000256" key="4">
    <source>
        <dbReference type="PROSITE-ProRule" id="PRU00322"/>
    </source>
</evidence>